<feature type="region of interest" description="Disordered" evidence="1">
    <location>
        <begin position="127"/>
        <end position="165"/>
    </location>
</feature>
<reference evidence="3" key="1">
    <citation type="submission" date="2016-07" db="EMBL/GenBank/DDBJ databases">
        <title>Frankia sp. NRRL B-16219 Genome sequencing.</title>
        <authorList>
            <person name="Ghodhbane-Gtari F."/>
            <person name="Swanson E."/>
            <person name="Gueddou A."/>
            <person name="Louati M."/>
            <person name="Nouioui I."/>
            <person name="Hezbri K."/>
            <person name="Abebe-Akele F."/>
            <person name="Simpson S."/>
            <person name="Morris K."/>
            <person name="Thomas K."/>
            <person name="Gtari M."/>
            <person name="Tisa L.S."/>
        </authorList>
    </citation>
    <scope>NUCLEOTIDE SEQUENCE [LARGE SCALE GENOMIC DNA]</scope>
    <source>
        <strain evidence="3">NRRL B-16219</strain>
    </source>
</reference>
<dbReference type="AlphaFoldDB" id="A0A1S1R3E4"/>
<dbReference type="Proteomes" id="UP000179769">
    <property type="component" value="Unassembled WGS sequence"/>
</dbReference>
<evidence type="ECO:0000256" key="1">
    <source>
        <dbReference type="SAM" id="MobiDB-lite"/>
    </source>
</evidence>
<evidence type="ECO:0000313" key="3">
    <source>
        <dbReference type="Proteomes" id="UP000179769"/>
    </source>
</evidence>
<name>A0A1S1R3E4_9ACTN</name>
<keyword evidence="3" id="KW-1185">Reference proteome</keyword>
<sequence length="223" mass="21284">MPTGATGAPTAARRCAKLPAVPTAAGPGPSRRAFLAVLPLAGTGGLLLAGMSGCTTSTGGASTSRVTPADVTAAGAAHTRETALIEAYDSAIDQHPGLAETLRAIRAQHAEHARELVAQGLPEAATATATAAGTPATTGAPAGAGLRSSPAVGTPPPAGSDTPETRATTLSALAELERTTAAAHRTGCLAAGAGLAPLLASLCAAESAHAELVAALGAPGAAG</sequence>
<organism evidence="2 3">
    <name type="scientific">Parafrankia soli</name>
    <dbReference type="NCBI Taxonomy" id="2599596"/>
    <lineage>
        <taxon>Bacteria</taxon>
        <taxon>Bacillati</taxon>
        <taxon>Actinomycetota</taxon>
        <taxon>Actinomycetes</taxon>
        <taxon>Frankiales</taxon>
        <taxon>Frankiaceae</taxon>
        <taxon>Parafrankia</taxon>
    </lineage>
</organism>
<evidence type="ECO:0000313" key="2">
    <source>
        <dbReference type="EMBL" id="OHV40426.1"/>
    </source>
</evidence>
<proteinExistence type="predicted"/>
<evidence type="ECO:0008006" key="4">
    <source>
        <dbReference type="Google" id="ProtNLM"/>
    </source>
</evidence>
<dbReference type="EMBL" id="MAXA01000069">
    <property type="protein sequence ID" value="OHV40426.1"/>
    <property type="molecule type" value="Genomic_DNA"/>
</dbReference>
<gene>
    <name evidence="2" type="ORF">BBK14_12295</name>
</gene>
<feature type="compositionally biased region" description="Low complexity" evidence="1">
    <location>
        <begin position="127"/>
        <end position="145"/>
    </location>
</feature>
<dbReference type="OrthoDB" id="10012998at2"/>
<protein>
    <recommendedName>
        <fullName evidence="4">Ferritin-like domain-containing protein</fullName>
    </recommendedName>
</protein>
<comment type="caution">
    <text evidence="2">The sequence shown here is derived from an EMBL/GenBank/DDBJ whole genome shotgun (WGS) entry which is preliminary data.</text>
</comment>
<accession>A0A1S1R3E4</accession>